<dbReference type="Pfam" id="PF10824">
    <property type="entry name" value="T7SS_ESX_EspC"/>
    <property type="match status" value="1"/>
</dbReference>
<evidence type="ECO:0000256" key="1">
    <source>
        <dbReference type="SAM" id="MobiDB-lite"/>
    </source>
</evidence>
<proteinExistence type="predicted"/>
<keyword evidence="3" id="KW-1185">Reference proteome</keyword>
<dbReference type="InterPro" id="IPR022536">
    <property type="entry name" value="EspC"/>
</dbReference>
<organism evidence="2 3">
    <name type="scientific">Pseudonocardia endophytica</name>
    <dbReference type="NCBI Taxonomy" id="401976"/>
    <lineage>
        <taxon>Bacteria</taxon>
        <taxon>Bacillati</taxon>
        <taxon>Actinomycetota</taxon>
        <taxon>Actinomycetes</taxon>
        <taxon>Pseudonocardiales</taxon>
        <taxon>Pseudonocardiaceae</taxon>
        <taxon>Pseudonocardia</taxon>
    </lineage>
</organism>
<gene>
    <name evidence="2" type="ORF">EV378_4092</name>
</gene>
<dbReference type="EMBL" id="SMFZ01000002">
    <property type="protein sequence ID" value="TCK20143.1"/>
    <property type="molecule type" value="Genomic_DNA"/>
</dbReference>
<evidence type="ECO:0008006" key="4">
    <source>
        <dbReference type="Google" id="ProtNLM"/>
    </source>
</evidence>
<name>A0A4R1HH90_PSEEN</name>
<dbReference type="OrthoDB" id="3262422at2"/>
<feature type="region of interest" description="Disordered" evidence="1">
    <location>
        <begin position="111"/>
        <end position="146"/>
    </location>
</feature>
<comment type="caution">
    <text evidence="2">The sequence shown here is derived from an EMBL/GenBank/DDBJ whole genome shotgun (WGS) entry which is preliminary data.</text>
</comment>
<dbReference type="AlphaFoldDB" id="A0A4R1HH90"/>
<evidence type="ECO:0000313" key="3">
    <source>
        <dbReference type="Proteomes" id="UP000295560"/>
    </source>
</evidence>
<accession>A0A4R1HH90</accession>
<evidence type="ECO:0000313" key="2">
    <source>
        <dbReference type="EMBL" id="TCK20143.1"/>
    </source>
</evidence>
<sequence length="188" mass="19941">MTASGYRAAPAAMRDAADGIDGLVGELGTLTTAGRAGAGRGVAALELDPDQVGHDELAAAFATFCERWEWGVRALVQSGTEMAEGLRESSKAYENADAETGSLFSRLLSDAVGDPRADPEQAARRTPEEILRDDSPDSSWSDAGRSMADTWSAVGKDVLDTGTDRVLRWADGENPYAPELDALHEIVE</sequence>
<dbReference type="RefSeq" id="WP_132428680.1">
    <property type="nucleotide sequence ID" value="NZ_SMFZ01000002.1"/>
</dbReference>
<dbReference type="Proteomes" id="UP000295560">
    <property type="component" value="Unassembled WGS sequence"/>
</dbReference>
<protein>
    <recommendedName>
        <fullName evidence="4">Excreted virulence factor EspC (Type VII ESX diderm)</fullName>
    </recommendedName>
</protein>
<dbReference type="GO" id="GO:0009306">
    <property type="term" value="P:protein secretion"/>
    <property type="evidence" value="ECO:0007669"/>
    <property type="project" value="InterPro"/>
</dbReference>
<feature type="compositionally biased region" description="Basic and acidic residues" evidence="1">
    <location>
        <begin position="113"/>
        <end position="135"/>
    </location>
</feature>
<reference evidence="2 3" key="1">
    <citation type="submission" date="2019-03" db="EMBL/GenBank/DDBJ databases">
        <title>Sequencing the genomes of 1000 actinobacteria strains.</title>
        <authorList>
            <person name="Klenk H.-P."/>
        </authorList>
    </citation>
    <scope>NUCLEOTIDE SEQUENCE [LARGE SCALE GENOMIC DNA]</scope>
    <source>
        <strain evidence="2 3">DSM 44969</strain>
    </source>
</reference>